<gene>
    <name evidence="2" type="primary">spoIIIAD</name>
    <name evidence="2" type="ORF">Lac1_16230</name>
</gene>
<organism evidence="2 3">
    <name type="scientific">Claveliimonas bilis</name>
    <dbReference type="NCBI Taxonomy" id="3028070"/>
    <lineage>
        <taxon>Bacteria</taxon>
        <taxon>Bacillati</taxon>
        <taxon>Bacillota</taxon>
        <taxon>Clostridia</taxon>
        <taxon>Lachnospirales</taxon>
        <taxon>Lachnospiraceae</taxon>
        <taxon>Claveliimonas</taxon>
    </lineage>
</organism>
<feature type="transmembrane region" description="Helical" evidence="1">
    <location>
        <begin position="100"/>
        <end position="120"/>
    </location>
</feature>
<dbReference type="EMBL" id="AP027742">
    <property type="protein sequence ID" value="BDZ77440.1"/>
    <property type="molecule type" value="Genomic_DNA"/>
</dbReference>
<evidence type="ECO:0000313" key="2">
    <source>
        <dbReference type="EMBL" id="BDZ77440.1"/>
    </source>
</evidence>
<sequence>MGMLQIGLLGVAGALLAIQFKGGKTEYGIYICAGISLIIFLGILSRLTVVLDIMEEIAGYIDLAPAYTGMLIKMLGITYVAEFSSAICRDAGYQTIAQQIEIFGKAVVLVLGLPVILALLEMIRDFLA</sequence>
<accession>A0ABN6Z2Y0</accession>
<feature type="transmembrane region" description="Helical" evidence="1">
    <location>
        <begin position="57"/>
        <end position="80"/>
    </location>
</feature>
<proteinExistence type="predicted"/>
<keyword evidence="1" id="KW-1133">Transmembrane helix</keyword>
<dbReference type="InterPro" id="IPR025664">
    <property type="entry name" value="Spore_III_AC/AD"/>
</dbReference>
<protein>
    <submittedName>
        <fullName evidence="2">Stage III sporulation protein AD</fullName>
    </submittedName>
</protein>
<keyword evidence="3" id="KW-1185">Reference proteome</keyword>
<reference evidence="3" key="1">
    <citation type="journal article" date="2023" name="Int. J. Syst. Evol. Microbiol.">
        <title>Claveliimonas bilis gen. nov., sp. nov., deoxycholic acid-producing bacteria isolated from human faeces, and reclassification of Sellimonas monacensis Zenner et al. 2021 as Claveliimonas monacensis comb. nov.</title>
        <authorList>
            <person name="Hisatomi A."/>
            <person name="Kastawa N.W.E.P.G."/>
            <person name="Song I."/>
            <person name="Ohkuma M."/>
            <person name="Fukiya S."/>
            <person name="Sakamoto M."/>
        </authorList>
    </citation>
    <scope>NUCLEOTIDE SEQUENCE [LARGE SCALE GENOMIC DNA]</scope>
    <source>
        <strain evidence="3">12BBH14</strain>
    </source>
</reference>
<dbReference type="RefSeq" id="WP_256194331.1">
    <property type="nucleotide sequence ID" value="NZ_AP027742.1"/>
</dbReference>
<dbReference type="Pfam" id="PF06686">
    <property type="entry name" value="SpoIIIAC"/>
    <property type="match status" value="2"/>
</dbReference>
<dbReference type="Proteomes" id="UP001305815">
    <property type="component" value="Chromosome"/>
</dbReference>
<keyword evidence="1" id="KW-0812">Transmembrane</keyword>
<evidence type="ECO:0000313" key="3">
    <source>
        <dbReference type="Proteomes" id="UP001305815"/>
    </source>
</evidence>
<keyword evidence="1" id="KW-0472">Membrane</keyword>
<evidence type="ECO:0000256" key="1">
    <source>
        <dbReference type="SAM" id="Phobius"/>
    </source>
</evidence>
<name>A0ABN6Z2Y0_9FIRM</name>
<feature type="transmembrane region" description="Helical" evidence="1">
    <location>
        <begin position="27"/>
        <end position="45"/>
    </location>
</feature>